<dbReference type="PATRIC" id="fig|1382798.3.peg.3131"/>
<accession>A0A0D7W1R4</accession>
<dbReference type="AlphaFoldDB" id="A0A0D7W1R4"/>
<comment type="caution">
    <text evidence="1">The sequence shown here is derived from an EMBL/GenBank/DDBJ whole genome shotgun (WGS) entry which is preliminary data.</text>
</comment>
<keyword evidence="2" id="KW-1185">Reference proteome</keyword>
<reference evidence="1 2" key="1">
    <citation type="journal article" date="2015" name="Antonie Van Leeuwenhoek">
        <title>Tamlana nanhaiensis sp. nov., isolated from surface seawater collected from the South China Sea.</title>
        <authorList>
            <person name="Liu X."/>
            <person name="Lai Q."/>
            <person name="Du Y."/>
            <person name="Li G."/>
            <person name="Sun F."/>
            <person name="Shao Z."/>
        </authorList>
    </citation>
    <scope>NUCLEOTIDE SEQUENCE [LARGE SCALE GENOMIC DNA]</scope>
    <source>
        <strain evidence="1 2">FHC16</strain>
    </source>
</reference>
<sequence length="392" mass="45876">MKKQLLFSISIILLVSCSAKRQVEQAVNSGDYDHAITTALDKLRTNKDKKRKYDYVLMLQDAYNKVVERDLSSIKHLKKDNNPELSQNIFDLYNKLNNRQEAIKPILPLTIDGKNIPFKFNDYSNDIIKAKAKLSAFLYEKGLRLLNSEDKYVVREAYNTFNYLNDINPNYNGNTQELLATAHDKGTHFVLVNINNLTQQIIPQQLEADLLNFNTYGLNQFWTVYHANKLENITYDFAMQLQLKQINIFPERIKERELIKEKEVIDGYRYKKDEKGNVEKDSLGNDIKIDKIITVKARYNEFIQTKESEILAEVIYTDLKTHQTIDNFPLDSGYIFENIFARYRGDKRALDKEELQLTNNQRIPFPSSEQMIFDTGEDLKLKLKNIIINQEF</sequence>
<dbReference type="STRING" id="1382798.PK35_08915"/>
<evidence type="ECO:0000313" key="1">
    <source>
        <dbReference type="EMBL" id="KJD33075.1"/>
    </source>
</evidence>
<gene>
    <name evidence="1" type="ORF">PK35_08915</name>
</gene>
<dbReference type="OrthoDB" id="1489643at2"/>
<evidence type="ECO:0008006" key="3">
    <source>
        <dbReference type="Google" id="ProtNLM"/>
    </source>
</evidence>
<organism evidence="1 2">
    <name type="scientific">Neotamlana nanhaiensis</name>
    <dbReference type="NCBI Taxonomy" id="1382798"/>
    <lineage>
        <taxon>Bacteria</taxon>
        <taxon>Pseudomonadati</taxon>
        <taxon>Bacteroidota</taxon>
        <taxon>Flavobacteriia</taxon>
        <taxon>Flavobacteriales</taxon>
        <taxon>Flavobacteriaceae</taxon>
        <taxon>Neotamlana</taxon>
    </lineage>
</organism>
<proteinExistence type="predicted"/>
<protein>
    <recommendedName>
        <fullName evidence="3">Lipoprotein</fullName>
    </recommendedName>
</protein>
<dbReference type="Proteomes" id="UP000032361">
    <property type="component" value="Unassembled WGS sequence"/>
</dbReference>
<evidence type="ECO:0000313" key="2">
    <source>
        <dbReference type="Proteomes" id="UP000032361"/>
    </source>
</evidence>
<dbReference type="PROSITE" id="PS51257">
    <property type="entry name" value="PROKAR_LIPOPROTEIN"/>
    <property type="match status" value="1"/>
</dbReference>
<name>A0A0D7W1R4_9FLAO</name>
<dbReference type="EMBL" id="JTDV01000005">
    <property type="protein sequence ID" value="KJD33075.1"/>
    <property type="molecule type" value="Genomic_DNA"/>
</dbReference>
<dbReference type="RefSeq" id="WP_044626351.1">
    <property type="nucleotide sequence ID" value="NZ_JTDV01000005.1"/>
</dbReference>